<reference evidence="2" key="2">
    <citation type="submission" date="2020-09" db="EMBL/GenBank/DDBJ databases">
        <authorList>
            <person name="Sun Q."/>
            <person name="Ohkuma M."/>
        </authorList>
    </citation>
    <scope>NUCLEOTIDE SEQUENCE</scope>
    <source>
        <strain evidence="2">JCM 4477</strain>
    </source>
</reference>
<dbReference type="Proteomes" id="UP000630718">
    <property type="component" value="Unassembled WGS sequence"/>
</dbReference>
<keyword evidence="3" id="KW-1185">Reference proteome</keyword>
<proteinExistence type="predicted"/>
<accession>A0A919A348</accession>
<protein>
    <recommendedName>
        <fullName evidence="4">Secreted protein</fullName>
    </recommendedName>
</protein>
<reference evidence="2" key="1">
    <citation type="journal article" date="2014" name="Int. J. Syst. Evol. Microbiol.">
        <title>Complete genome sequence of Corynebacterium casei LMG S-19264T (=DSM 44701T), isolated from a smear-ripened cheese.</title>
        <authorList>
            <consortium name="US DOE Joint Genome Institute (JGI-PGF)"/>
            <person name="Walter F."/>
            <person name="Albersmeier A."/>
            <person name="Kalinowski J."/>
            <person name="Ruckert C."/>
        </authorList>
    </citation>
    <scope>NUCLEOTIDE SEQUENCE</scope>
    <source>
        <strain evidence="2">JCM 4477</strain>
    </source>
</reference>
<name>A0A919A348_9ACTN</name>
<dbReference type="AlphaFoldDB" id="A0A919A348"/>
<feature type="chain" id="PRO_5037801029" description="Secreted protein" evidence="1">
    <location>
        <begin position="32"/>
        <end position="147"/>
    </location>
</feature>
<evidence type="ECO:0008006" key="4">
    <source>
        <dbReference type="Google" id="ProtNLM"/>
    </source>
</evidence>
<feature type="signal peptide" evidence="1">
    <location>
        <begin position="1"/>
        <end position="31"/>
    </location>
</feature>
<gene>
    <name evidence="2" type="ORF">GCM10018772_02340</name>
</gene>
<evidence type="ECO:0000256" key="1">
    <source>
        <dbReference type="SAM" id="SignalP"/>
    </source>
</evidence>
<organism evidence="2 3">
    <name type="scientific">Streptomyces fumanus</name>
    <dbReference type="NCBI Taxonomy" id="67302"/>
    <lineage>
        <taxon>Bacteria</taxon>
        <taxon>Bacillati</taxon>
        <taxon>Actinomycetota</taxon>
        <taxon>Actinomycetes</taxon>
        <taxon>Kitasatosporales</taxon>
        <taxon>Streptomycetaceae</taxon>
        <taxon>Streptomyces</taxon>
    </lineage>
</organism>
<dbReference type="EMBL" id="BNBI01000001">
    <property type="protein sequence ID" value="GHE83465.1"/>
    <property type="molecule type" value="Genomic_DNA"/>
</dbReference>
<sequence>MLRIRLRAPGALVAGLFAGPALLLAQGTATAAPAAWVWSGSYGTASSAGTWDYVDHPEPDRWDVVFDGELTNSGGECYSTWFAVTYDLSMPVYAKAGTQCGPGTAPVHYSLASYGVGWNTNAYVTVCKGTTTRDDCAPLRWISTIWA</sequence>
<evidence type="ECO:0000313" key="3">
    <source>
        <dbReference type="Proteomes" id="UP000630718"/>
    </source>
</evidence>
<comment type="caution">
    <text evidence="2">The sequence shown here is derived from an EMBL/GenBank/DDBJ whole genome shotgun (WGS) entry which is preliminary data.</text>
</comment>
<dbReference type="RefSeq" id="WP_190202171.1">
    <property type="nucleotide sequence ID" value="NZ_BNBI01000001.1"/>
</dbReference>
<keyword evidence="1" id="KW-0732">Signal</keyword>
<evidence type="ECO:0000313" key="2">
    <source>
        <dbReference type="EMBL" id="GHE83465.1"/>
    </source>
</evidence>